<sequence length="65" mass="7753">MVKEAKVRKAARKKKTAARKHEKAKQKSPKKDHKPKAWRREDLQIVERITIMLEDIVEQFGEERT</sequence>
<organism evidence="2">
    <name type="scientific">Prunus dulcis</name>
    <name type="common">Almond</name>
    <name type="synonym">Amygdalus dulcis</name>
    <dbReference type="NCBI Taxonomy" id="3755"/>
    <lineage>
        <taxon>Eukaryota</taxon>
        <taxon>Viridiplantae</taxon>
        <taxon>Streptophyta</taxon>
        <taxon>Embryophyta</taxon>
        <taxon>Tracheophyta</taxon>
        <taxon>Spermatophyta</taxon>
        <taxon>Magnoliopsida</taxon>
        <taxon>eudicotyledons</taxon>
        <taxon>Gunneridae</taxon>
        <taxon>Pentapetalae</taxon>
        <taxon>rosids</taxon>
        <taxon>fabids</taxon>
        <taxon>Rosales</taxon>
        <taxon>Rosaceae</taxon>
        <taxon>Amygdaloideae</taxon>
        <taxon>Amygdaleae</taxon>
        <taxon>Prunus</taxon>
    </lineage>
</organism>
<protein>
    <submittedName>
        <fullName evidence="2">Uncharacterized protein</fullName>
    </submittedName>
</protein>
<name>A0A4Y1RXY9_PRUDU</name>
<gene>
    <name evidence="2" type="ORF">Prudu_021012</name>
</gene>
<reference evidence="2" key="1">
    <citation type="journal article" date="2019" name="Science">
        <title>Mutation of a bHLH transcription factor allowed almond domestication.</title>
        <authorList>
            <person name="Sanchez-Perez R."/>
            <person name="Pavan S."/>
            <person name="Mazzeo R."/>
            <person name="Moldovan C."/>
            <person name="Aiese Cigliano R."/>
            <person name="Del Cueto J."/>
            <person name="Ricciardi F."/>
            <person name="Lotti C."/>
            <person name="Ricciardi L."/>
            <person name="Dicenta F."/>
            <person name="Lopez-Marques R.L."/>
            <person name="Lindberg Moller B."/>
        </authorList>
    </citation>
    <scope>NUCLEOTIDE SEQUENCE</scope>
</reference>
<dbReference type="EMBL" id="AP019304">
    <property type="protein sequence ID" value="BBH08738.1"/>
    <property type="molecule type" value="Genomic_DNA"/>
</dbReference>
<evidence type="ECO:0000313" key="2">
    <source>
        <dbReference type="EMBL" id="BBH08738.1"/>
    </source>
</evidence>
<proteinExistence type="predicted"/>
<evidence type="ECO:0000256" key="1">
    <source>
        <dbReference type="SAM" id="MobiDB-lite"/>
    </source>
</evidence>
<feature type="compositionally biased region" description="Basic residues" evidence="1">
    <location>
        <begin position="8"/>
        <end position="37"/>
    </location>
</feature>
<feature type="region of interest" description="Disordered" evidence="1">
    <location>
        <begin position="1"/>
        <end position="40"/>
    </location>
</feature>
<accession>A0A4Y1RXY9</accession>
<dbReference type="AlphaFoldDB" id="A0A4Y1RXY9"/>